<evidence type="ECO:0000259" key="11">
    <source>
        <dbReference type="PROSITE" id="PS51007"/>
    </source>
</evidence>
<dbReference type="CDD" id="cd00200">
    <property type="entry name" value="WD40"/>
    <property type="match status" value="1"/>
</dbReference>
<feature type="signal peptide" evidence="10">
    <location>
        <begin position="1"/>
        <end position="22"/>
    </location>
</feature>
<dbReference type="Pfam" id="PF00400">
    <property type="entry name" value="WD40"/>
    <property type="match status" value="3"/>
</dbReference>
<evidence type="ECO:0000256" key="4">
    <source>
        <dbReference type="ARBA" id="ARBA00022737"/>
    </source>
</evidence>
<dbReference type="SUPFAM" id="SSF46626">
    <property type="entry name" value="Cytochrome c"/>
    <property type="match status" value="1"/>
</dbReference>
<evidence type="ECO:0000313" key="12">
    <source>
        <dbReference type="EMBL" id="RUL86087.1"/>
    </source>
</evidence>
<keyword evidence="8" id="KW-0175">Coiled coil</keyword>
<dbReference type="EMBL" id="RYZH01000034">
    <property type="protein sequence ID" value="RUL86087.1"/>
    <property type="molecule type" value="Genomic_DNA"/>
</dbReference>
<dbReference type="SMART" id="SM00320">
    <property type="entry name" value="WD40"/>
    <property type="match status" value="6"/>
</dbReference>
<dbReference type="InterPro" id="IPR036322">
    <property type="entry name" value="WD40_repeat_dom_sf"/>
</dbReference>
<feature type="chain" id="PRO_5019469571" description="Cytochrome c domain-containing protein" evidence="10">
    <location>
        <begin position="23"/>
        <end position="722"/>
    </location>
</feature>
<dbReference type="SUPFAM" id="SSF50978">
    <property type="entry name" value="WD40 repeat-like"/>
    <property type="match status" value="1"/>
</dbReference>
<dbReference type="PANTHER" id="PTHR19848">
    <property type="entry name" value="WD40 REPEAT PROTEIN"/>
    <property type="match status" value="1"/>
</dbReference>
<keyword evidence="13" id="KW-1185">Reference proteome</keyword>
<sequence length="722" mass="74652">MRPLPPTAALALLIGPTAVLPAAEDAKLTFNDNASKIFQARCNSCHNADKTSGGLNLTTYATMMEGGGSGSAIEPGDPDNSWLFLLVSHQETPHMPPDSPRIPDEELETLRAWIEAGAPESAGSVVNVPKKPKMEFTLDPSAIGKPSGEPAMPIGVSTEPVLITERPGAILALAASPWAPLVAIGQHRQVLLYDTQGQHLVGVFPFPEGDVHVLKFTRDGDLLLAGGGRGGQSGRVVVWDVKTGERVIEAGQEYDLVLAADLSPDRSLIALGGPSKVLRVYSTADNSLVYEQKKHTDWVTACAFSPDGVLLASGDRNGGTLVWEARTGREFYVLGGHGAMVTGMDWRLDSNVLASSSEDSSVKTWDMFTGNQIKSWNAHGGGTTSVRFAKDGRLVTSGRDRSAKLWSQDGKELKAFGGFNDLALQAAIGHDDATVIAGTFDGVVRLFHAEDATPLGDLRANPLSVAARLEQLRPEYQAAQARAEAAIAELEPLRQAAASAAEQLAAAEARLQAAEGASAQAADAARLAEAAAGAADQEFQAALAAFRQTAEADAQTLDALAAAAQAASESAAASRSLAEQSASSPADPETQQAVEQALADRSAATQAVVPALAEVIASAKALQAAQAPLAQASTKKRQADAALAAARDAAKAASDAVGPLKAAFDQAAAAKAEADAALAAKAPAAEALAAAAQSLRNRLDALTAELDAAEPQPTAAAANREE</sequence>
<protein>
    <recommendedName>
        <fullName evidence="11">Cytochrome c domain-containing protein</fullName>
    </recommendedName>
</protein>
<keyword evidence="3 7" id="KW-0479">Metal-binding</keyword>
<dbReference type="InterPro" id="IPR011429">
    <property type="entry name" value="Cyt_c_Planctomycete-type"/>
</dbReference>
<dbReference type="PROSITE" id="PS50082">
    <property type="entry name" value="WD_REPEATS_2"/>
    <property type="match status" value="3"/>
</dbReference>
<dbReference type="InterPro" id="IPR036909">
    <property type="entry name" value="Cyt_c-like_dom_sf"/>
</dbReference>
<dbReference type="PANTHER" id="PTHR19848:SF8">
    <property type="entry name" value="F-BOX AND WD REPEAT DOMAIN CONTAINING 7"/>
    <property type="match status" value="1"/>
</dbReference>
<evidence type="ECO:0000256" key="2">
    <source>
        <dbReference type="ARBA" id="ARBA00022617"/>
    </source>
</evidence>
<dbReference type="GO" id="GO:0009055">
    <property type="term" value="F:electron transfer activity"/>
    <property type="evidence" value="ECO:0007669"/>
    <property type="project" value="InterPro"/>
</dbReference>
<keyword evidence="2 7" id="KW-0349">Heme</keyword>
<evidence type="ECO:0000256" key="3">
    <source>
        <dbReference type="ARBA" id="ARBA00022723"/>
    </source>
</evidence>
<feature type="repeat" description="WD" evidence="6">
    <location>
        <begin position="376"/>
        <end position="407"/>
    </location>
</feature>
<dbReference type="PROSITE" id="PS51007">
    <property type="entry name" value="CYTC"/>
    <property type="match status" value="1"/>
</dbReference>
<dbReference type="RefSeq" id="WP_126726634.1">
    <property type="nucleotide sequence ID" value="NZ_RYZH01000034.1"/>
</dbReference>
<evidence type="ECO:0000256" key="8">
    <source>
        <dbReference type="SAM" id="Coils"/>
    </source>
</evidence>
<keyword evidence="5 7" id="KW-0408">Iron</keyword>
<reference evidence="12 13" key="1">
    <citation type="submission" date="2018-12" db="EMBL/GenBank/DDBJ databases">
        <authorList>
            <person name="Toschakov S.V."/>
        </authorList>
    </citation>
    <scope>NUCLEOTIDE SEQUENCE [LARGE SCALE GENOMIC DNA]</scope>
    <source>
        <strain evidence="12 13">GM2012</strain>
    </source>
</reference>
<dbReference type="PROSITE" id="PS50294">
    <property type="entry name" value="WD_REPEATS_REGION"/>
    <property type="match status" value="2"/>
</dbReference>
<feature type="coiled-coil region" evidence="8">
    <location>
        <begin position="490"/>
        <end position="524"/>
    </location>
</feature>
<dbReference type="GO" id="GO:0020037">
    <property type="term" value="F:heme binding"/>
    <property type="evidence" value="ECO:0007669"/>
    <property type="project" value="InterPro"/>
</dbReference>
<dbReference type="GO" id="GO:0046872">
    <property type="term" value="F:metal ion binding"/>
    <property type="evidence" value="ECO:0007669"/>
    <property type="project" value="UniProtKB-KW"/>
</dbReference>
<dbReference type="InterPro" id="IPR019775">
    <property type="entry name" value="WD40_repeat_CS"/>
</dbReference>
<feature type="domain" description="Cytochrome c" evidence="11">
    <location>
        <begin position="21"/>
        <end position="118"/>
    </location>
</feature>
<dbReference type="Gene3D" id="2.130.10.10">
    <property type="entry name" value="YVTN repeat-like/Quinoprotein amine dehydrogenase"/>
    <property type="match status" value="2"/>
</dbReference>
<reference evidence="12 13" key="2">
    <citation type="submission" date="2019-01" db="EMBL/GenBank/DDBJ databases">
        <title>Tautonia sociabilis, a novel thermotolerant planctomycete of Isosphaeraceae family, isolated from a 4000 m deep subterranean habitat.</title>
        <authorList>
            <person name="Kovaleva O.L."/>
            <person name="Elcheninov A.G."/>
            <person name="Van Heerden E."/>
            <person name="Toshchakov S.V."/>
            <person name="Novikov A."/>
            <person name="Bonch-Osmolovskaya E.A."/>
            <person name="Kublanov I.V."/>
        </authorList>
    </citation>
    <scope>NUCLEOTIDE SEQUENCE [LARGE SCALE GENOMIC DNA]</scope>
    <source>
        <strain evidence="12 13">GM2012</strain>
    </source>
</reference>
<feature type="repeat" description="WD" evidence="6">
    <location>
        <begin position="292"/>
        <end position="333"/>
    </location>
</feature>
<gene>
    <name evidence="12" type="ORF">TsocGM_16855</name>
</gene>
<feature type="coiled-coil region" evidence="8">
    <location>
        <begin position="685"/>
        <end position="712"/>
    </location>
</feature>
<evidence type="ECO:0000256" key="9">
    <source>
        <dbReference type="SAM" id="MobiDB-lite"/>
    </source>
</evidence>
<feature type="compositionally biased region" description="Low complexity" evidence="9">
    <location>
        <begin position="574"/>
        <end position="584"/>
    </location>
</feature>
<evidence type="ECO:0000256" key="10">
    <source>
        <dbReference type="SAM" id="SignalP"/>
    </source>
</evidence>
<evidence type="ECO:0000256" key="1">
    <source>
        <dbReference type="ARBA" id="ARBA00022574"/>
    </source>
</evidence>
<accession>A0A432MGR4</accession>
<evidence type="ECO:0000256" key="6">
    <source>
        <dbReference type="PROSITE-ProRule" id="PRU00221"/>
    </source>
</evidence>
<dbReference type="InterPro" id="IPR015943">
    <property type="entry name" value="WD40/YVTN_repeat-like_dom_sf"/>
</dbReference>
<dbReference type="Proteomes" id="UP000280296">
    <property type="component" value="Unassembled WGS sequence"/>
</dbReference>
<evidence type="ECO:0000256" key="7">
    <source>
        <dbReference type="PROSITE-ProRule" id="PRU00433"/>
    </source>
</evidence>
<keyword evidence="1 6" id="KW-0853">WD repeat</keyword>
<feature type="region of interest" description="Disordered" evidence="9">
    <location>
        <begin position="574"/>
        <end position="598"/>
    </location>
</feature>
<dbReference type="InterPro" id="IPR001680">
    <property type="entry name" value="WD40_rpt"/>
</dbReference>
<feature type="repeat" description="WD" evidence="6">
    <location>
        <begin position="334"/>
        <end position="375"/>
    </location>
</feature>
<evidence type="ECO:0000256" key="5">
    <source>
        <dbReference type="ARBA" id="ARBA00023004"/>
    </source>
</evidence>
<comment type="caution">
    <text evidence="12">The sequence shown here is derived from an EMBL/GenBank/DDBJ whole genome shotgun (WGS) entry which is preliminary data.</text>
</comment>
<dbReference type="OrthoDB" id="226265at2"/>
<organism evidence="12 13">
    <name type="scientific">Tautonia sociabilis</name>
    <dbReference type="NCBI Taxonomy" id="2080755"/>
    <lineage>
        <taxon>Bacteria</taxon>
        <taxon>Pseudomonadati</taxon>
        <taxon>Planctomycetota</taxon>
        <taxon>Planctomycetia</taxon>
        <taxon>Isosphaerales</taxon>
        <taxon>Isosphaeraceae</taxon>
        <taxon>Tautonia</taxon>
    </lineage>
</organism>
<dbReference type="PROSITE" id="PS00678">
    <property type="entry name" value="WD_REPEATS_1"/>
    <property type="match status" value="2"/>
</dbReference>
<name>A0A432MGR4_9BACT</name>
<proteinExistence type="predicted"/>
<keyword evidence="10" id="KW-0732">Signal</keyword>
<evidence type="ECO:0000313" key="13">
    <source>
        <dbReference type="Proteomes" id="UP000280296"/>
    </source>
</evidence>
<dbReference type="InterPro" id="IPR009056">
    <property type="entry name" value="Cyt_c-like_dom"/>
</dbReference>
<keyword evidence="4" id="KW-0677">Repeat</keyword>
<dbReference type="AlphaFoldDB" id="A0A432MGR4"/>
<dbReference type="Pfam" id="PF07635">
    <property type="entry name" value="PSCyt1"/>
    <property type="match status" value="1"/>
</dbReference>